<dbReference type="KEGG" id="mcha:111018243"/>
<dbReference type="GO" id="GO:0016787">
    <property type="term" value="F:hydrolase activity"/>
    <property type="evidence" value="ECO:0007669"/>
    <property type="project" value="UniProtKB-KW"/>
</dbReference>
<protein>
    <submittedName>
        <fullName evidence="2">LOW QUALITY PROTEIN: flavin mononucleotide hydrolase 1, chloroplatic</fullName>
    </submittedName>
</protein>
<keyword evidence="1" id="KW-1185">Reference proteome</keyword>
<proteinExistence type="predicted"/>
<organism evidence="1 2">
    <name type="scientific">Momordica charantia</name>
    <name type="common">Bitter gourd</name>
    <name type="synonym">Balsam pear</name>
    <dbReference type="NCBI Taxonomy" id="3673"/>
    <lineage>
        <taxon>Eukaryota</taxon>
        <taxon>Viridiplantae</taxon>
        <taxon>Streptophyta</taxon>
        <taxon>Embryophyta</taxon>
        <taxon>Tracheophyta</taxon>
        <taxon>Spermatophyta</taxon>
        <taxon>Magnoliopsida</taxon>
        <taxon>eudicotyledons</taxon>
        <taxon>Gunneridae</taxon>
        <taxon>Pentapetalae</taxon>
        <taxon>rosids</taxon>
        <taxon>fabids</taxon>
        <taxon>Cucurbitales</taxon>
        <taxon>Cucurbitaceae</taxon>
        <taxon>Momordiceae</taxon>
        <taxon>Momordica</taxon>
    </lineage>
</organism>
<dbReference type="GeneID" id="111018243"/>
<dbReference type="Pfam" id="PF00702">
    <property type="entry name" value="Hydrolase"/>
    <property type="match status" value="1"/>
</dbReference>
<reference evidence="2" key="1">
    <citation type="submission" date="2025-08" db="UniProtKB">
        <authorList>
            <consortium name="RefSeq"/>
        </authorList>
    </citation>
    <scope>IDENTIFICATION</scope>
    <source>
        <strain evidence="2">OHB3-1</strain>
    </source>
</reference>
<dbReference type="OrthoDB" id="2012566at2759"/>
<dbReference type="InterPro" id="IPR006439">
    <property type="entry name" value="HAD-SF_hydro_IA"/>
</dbReference>
<dbReference type="SFLD" id="SFLDG01129">
    <property type="entry name" value="C1.5:_HAD__Beta-PGM__Phosphata"/>
    <property type="match status" value="1"/>
</dbReference>
<dbReference type="PANTHER" id="PTHR43611">
    <property type="entry name" value="ALPHA-D-GLUCOSE 1-PHOSPHATE PHOSPHATASE"/>
    <property type="match status" value="1"/>
</dbReference>
<gene>
    <name evidence="2" type="primary">LOC111018243</name>
</gene>
<evidence type="ECO:0000313" key="1">
    <source>
        <dbReference type="Proteomes" id="UP000504603"/>
    </source>
</evidence>
<dbReference type="Gene3D" id="3.40.50.1000">
    <property type="entry name" value="HAD superfamily/HAD-like"/>
    <property type="match status" value="1"/>
</dbReference>
<dbReference type="InterPro" id="IPR023214">
    <property type="entry name" value="HAD_sf"/>
</dbReference>
<dbReference type="AlphaFoldDB" id="A0A6J1D9Z6"/>
<dbReference type="InterPro" id="IPR036412">
    <property type="entry name" value="HAD-like_sf"/>
</dbReference>
<keyword evidence="2" id="KW-0378">Hydrolase</keyword>
<name>A0A6J1D9Z6_MOMCH</name>
<dbReference type="SUPFAM" id="SSF56784">
    <property type="entry name" value="HAD-like"/>
    <property type="match status" value="1"/>
</dbReference>
<accession>A0A6J1D9Z6</accession>
<dbReference type="SFLD" id="SFLDS00003">
    <property type="entry name" value="Haloacid_Dehalogenase"/>
    <property type="match status" value="1"/>
</dbReference>
<dbReference type="RefSeq" id="XP_022149951.1">
    <property type="nucleotide sequence ID" value="XM_022294259.1"/>
</dbReference>
<dbReference type="PANTHER" id="PTHR43611:SF3">
    <property type="entry name" value="FLAVIN MONONUCLEOTIDE HYDROLASE 1, CHLOROPLATIC"/>
    <property type="match status" value="1"/>
</dbReference>
<sequence>MASLWKPPIAFFSPIRPTFNPSKMASNPTHTLLRANDPDIGGGRKVFSSSLSVATGRSSDSGSKSTGKLPVLLFDIMGTVVRDPFYDDVPAFFRMSMEELLELKHPTIWLEFEKGMIDEAELEKRFFKDGRPVDFEGLKNCMKSGYSYLEGIEELLNALKERNYEMHAFTNYPIWFVRKEIACHFLQLNVSSIFVISFCRYEMIEEKLKISRYLSWTFCSCKNGKRKPDPEFYLEAVRHLEVEPASCIFIDDRKKNVEAAKEVGIVGLHFRSADLLLQDLCLLGLDISADNIA</sequence>
<dbReference type="NCBIfam" id="TIGR01509">
    <property type="entry name" value="HAD-SF-IA-v3"/>
    <property type="match status" value="1"/>
</dbReference>
<evidence type="ECO:0000313" key="2">
    <source>
        <dbReference type="RefSeq" id="XP_022149951.1"/>
    </source>
</evidence>
<dbReference type="Proteomes" id="UP000504603">
    <property type="component" value="Unplaced"/>
</dbReference>